<dbReference type="EMBL" id="KC752289">
    <property type="protein sequence ID" value="AGQ20195.1"/>
    <property type="molecule type" value="Genomic_DNA"/>
</dbReference>
<evidence type="ECO:0000313" key="2">
    <source>
        <dbReference type="EMBL" id="AGQ20195.1"/>
    </source>
</evidence>
<name>S5DT32_9VIRU</name>
<feature type="transmembrane region" description="Helical" evidence="1">
    <location>
        <begin position="106"/>
        <end position="125"/>
    </location>
</feature>
<organism evidence="2">
    <name type="scientific">Apophua simplicipes ichnovirus</name>
    <dbReference type="NCBI Taxonomy" id="1329648"/>
    <lineage>
        <taxon>Viruses</taxon>
        <taxon>Viruses incertae sedis</taxon>
        <taxon>Polydnaviriformidae</taxon>
        <taxon>Ichnoviriform</taxon>
    </lineage>
</organism>
<protein>
    <submittedName>
        <fullName evidence="2">AsIV-cont00083-ORF2</fullName>
    </submittedName>
</protein>
<evidence type="ECO:0000256" key="1">
    <source>
        <dbReference type="SAM" id="Phobius"/>
    </source>
</evidence>
<accession>S5DT32</accession>
<proteinExistence type="predicted"/>
<keyword evidence="1" id="KW-0472">Membrane</keyword>
<reference evidence="2" key="1">
    <citation type="journal article" date="2013" name="J. Gen. Virol.">
        <title>Ultrastructural and genomic characterization of a second banchine polydnavirus confirms the existence of shared features within this ichnovirus lineage.</title>
        <authorList>
            <person name="Djoumad A."/>
            <person name="Stoltz D."/>
            <person name="Beliveau C."/>
            <person name="Boyle B."/>
            <person name="Kuhn L."/>
            <person name="Cusson M."/>
        </authorList>
    </citation>
    <scope>NUCLEOTIDE SEQUENCE</scope>
</reference>
<keyword evidence="1" id="KW-1133">Transmembrane helix</keyword>
<keyword evidence="1" id="KW-0812">Transmembrane</keyword>
<sequence length="139" mass="15944">MQNVTTVALAQSYRSAQYDDLTTVSRPPTTHALEATPTYICAKDRRKWASCNLHSLKATSLLVTTGKMNVQYKDEKKKRNTIERTWKRLTETLSHQHSSTELVMSFWRISLLIFTVGALTFLILWKIPKDILISEMVSP</sequence>